<accession>A0ABY5RR58</accession>
<evidence type="ECO:0000256" key="1">
    <source>
        <dbReference type="SAM" id="MobiDB-lite"/>
    </source>
</evidence>
<dbReference type="Proteomes" id="UP001017257">
    <property type="component" value="Chromosome"/>
</dbReference>
<keyword evidence="3" id="KW-1185">Reference proteome</keyword>
<dbReference type="EMBL" id="CP102845">
    <property type="protein sequence ID" value="UVF18277.1"/>
    <property type="molecule type" value="Genomic_DNA"/>
</dbReference>
<feature type="region of interest" description="Disordered" evidence="1">
    <location>
        <begin position="1"/>
        <end position="23"/>
    </location>
</feature>
<reference evidence="2" key="1">
    <citation type="submission" date="2022-08" db="EMBL/GenBank/DDBJ databases">
        <title>Microvirga terrae sp. nov., isolated from soil.</title>
        <authorList>
            <person name="Kim K.H."/>
            <person name="Seo Y.L."/>
            <person name="Kim J.M."/>
            <person name="Lee J.K."/>
            <person name="Han D.M."/>
            <person name="Jeon C.O."/>
        </authorList>
    </citation>
    <scope>NUCLEOTIDE SEQUENCE</scope>
    <source>
        <strain evidence="2">R24</strain>
    </source>
</reference>
<gene>
    <name evidence="2" type="ORF">HPT29_017400</name>
</gene>
<evidence type="ECO:0000313" key="2">
    <source>
        <dbReference type="EMBL" id="UVF18277.1"/>
    </source>
</evidence>
<organism evidence="2 3">
    <name type="scientific">Microvirga terrae</name>
    <dbReference type="NCBI Taxonomy" id="2740529"/>
    <lineage>
        <taxon>Bacteria</taxon>
        <taxon>Pseudomonadati</taxon>
        <taxon>Pseudomonadota</taxon>
        <taxon>Alphaproteobacteria</taxon>
        <taxon>Hyphomicrobiales</taxon>
        <taxon>Methylobacteriaceae</taxon>
        <taxon>Microvirga</taxon>
    </lineage>
</organism>
<sequence>MTSRVTERPWDGPDKLGHDVEGVSTGGGWPWWDRYGTGLAMTGA</sequence>
<name>A0ABY5RR58_9HYPH</name>
<feature type="compositionally biased region" description="Basic and acidic residues" evidence="1">
    <location>
        <begin position="1"/>
        <end position="21"/>
    </location>
</feature>
<proteinExistence type="predicted"/>
<protein>
    <submittedName>
        <fullName evidence="2">Uncharacterized protein</fullName>
    </submittedName>
</protein>
<evidence type="ECO:0000313" key="3">
    <source>
        <dbReference type="Proteomes" id="UP001017257"/>
    </source>
</evidence>
<dbReference type="RefSeq" id="WP_259060129.1">
    <property type="nucleotide sequence ID" value="NZ_CP102845.1"/>
</dbReference>